<dbReference type="Gene3D" id="1.20.1260.100">
    <property type="entry name" value="TspO/MBR protein"/>
    <property type="match status" value="1"/>
</dbReference>
<feature type="signal peptide" evidence="7">
    <location>
        <begin position="1"/>
        <end position="37"/>
    </location>
</feature>
<reference evidence="8" key="3">
    <citation type="submission" date="2023-01" db="EMBL/GenBank/DDBJ databases">
        <authorList>
            <person name="Sun Q."/>
            <person name="Evtushenko L."/>
        </authorList>
    </citation>
    <scope>NUCLEOTIDE SEQUENCE</scope>
    <source>
        <strain evidence="8">VKM B-1606</strain>
    </source>
</reference>
<dbReference type="FunFam" id="1.20.1260.100:FF:000001">
    <property type="entry name" value="translocator protein 2"/>
    <property type="match status" value="1"/>
</dbReference>
<feature type="transmembrane region" description="Helical" evidence="6">
    <location>
        <begin position="116"/>
        <end position="134"/>
    </location>
</feature>
<keyword evidence="10" id="KW-1185">Reference proteome</keyword>
<dbReference type="GO" id="GO:0033013">
    <property type="term" value="P:tetrapyrrole metabolic process"/>
    <property type="evidence" value="ECO:0007669"/>
    <property type="project" value="UniProtKB-ARBA"/>
</dbReference>
<comment type="caution">
    <text evidence="8">The sequence shown here is derived from an EMBL/GenBank/DDBJ whole genome shotgun (WGS) entry which is preliminary data.</text>
</comment>
<comment type="subcellular location">
    <subcellularLocation>
        <location evidence="1">Membrane</location>
        <topology evidence="1">Multi-pass membrane protein</topology>
    </subcellularLocation>
</comment>
<keyword evidence="4 6" id="KW-1133">Transmembrane helix</keyword>
<sequence length="168" mass="17868">MTAPLRPARPAWRSPRSLLILAGALALSLAASQLGSAVTVPNLPWYDGLAKPSFNPPKLAFPIAWTILYALMAVSLWRVAVIGEGAARRRALTAYAVQFALNVAWSFAFFGAQNPGLGLGVILALLAAIVWTILTFRSIDGLAAGLLHPYLAWVAFATALNASILFLN</sequence>
<keyword evidence="7" id="KW-0732">Signal</keyword>
<dbReference type="RefSeq" id="WP_246482406.1">
    <property type="nucleotide sequence ID" value="NZ_BSFF01000001.1"/>
</dbReference>
<evidence type="ECO:0000313" key="9">
    <source>
        <dbReference type="EMBL" id="MBM7851637.1"/>
    </source>
</evidence>
<name>A0A9W6IS97_9HYPH</name>
<evidence type="ECO:0000313" key="8">
    <source>
        <dbReference type="EMBL" id="GLK54697.1"/>
    </source>
</evidence>
<dbReference type="InterPro" id="IPR038330">
    <property type="entry name" value="TspO/MBR-related_sf"/>
</dbReference>
<dbReference type="PANTHER" id="PTHR10057">
    <property type="entry name" value="PERIPHERAL-TYPE BENZODIAZEPINE RECEPTOR"/>
    <property type="match status" value="1"/>
</dbReference>
<dbReference type="Pfam" id="PF03073">
    <property type="entry name" value="TspO_MBR"/>
    <property type="match status" value="1"/>
</dbReference>
<accession>A0A9W6IS97</accession>
<feature type="transmembrane region" description="Helical" evidence="6">
    <location>
        <begin position="146"/>
        <end position="167"/>
    </location>
</feature>
<dbReference type="Proteomes" id="UP000758856">
    <property type="component" value="Unassembled WGS sequence"/>
</dbReference>
<evidence type="ECO:0000256" key="7">
    <source>
        <dbReference type="SAM" id="SignalP"/>
    </source>
</evidence>
<dbReference type="Proteomes" id="UP001143400">
    <property type="component" value="Unassembled WGS sequence"/>
</dbReference>
<evidence type="ECO:0000313" key="11">
    <source>
        <dbReference type="Proteomes" id="UP001143400"/>
    </source>
</evidence>
<dbReference type="PANTHER" id="PTHR10057:SF0">
    <property type="entry name" value="TRANSLOCATOR PROTEIN"/>
    <property type="match status" value="1"/>
</dbReference>
<evidence type="ECO:0000256" key="5">
    <source>
        <dbReference type="ARBA" id="ARBA00023136"/>
    </source>
</evidence>
<dbReference type="PIRSF" id="PIRSF005859">
    <property type="entry name" value="PBR"/>
    <property type="match status" value="1"/>
</dbReference>
<evidence type="ECO:0000256" key="6">
    <source>
        <dbReference type="SAM" id="Phobius"/>
    </source>
</evidence>
<evidence type="ECO:0000256" key="2">
    <source>
        <dbReference type="ARBA" id="ARBA00007524"/>
    </source>
</evidence>
<dbReference type="AlphaFoldDB" id="A0A9W6IS97"/>
<comment type="similarity">
    <text evidence="2">Belongs to the TspO/BZRP family.</text>
</comment>
<evidence type="ECO:0000256" key="3">
    <source>
        <dbReference type="ARBA" id="ARBA00022692"/>
    </source>
</evidence>
<proteinExistence type="inferred from homology"/>
<organism evidence="8 11">
    <name type="scientific">Methylopila capsulata</name>
    <dbReference type="NCBI Taxonomy" id="61654"/>
    <lineage>
        <taxon>Bacteria</taxon>
        <taxon>Pseudomonadati</taxon>
        <taxon>Pseudomonadota</taxon>
        <taxon>Alphaproteobacteria</taxon>
        <taxon>Hyphomicrobiales</taxon>
        <taxon>Methylopilaceae</taxon>
        <taxon>Methylopila</taxon>
    </lineage>
</organism>
<feature type="chain" id="PRO_5040761283" evidence="7">
    <location>
        <begin position="38"/>
        <end position="168"/>
    </location>
</feature>
<dbReference type="EMBL" id="JAFBCY010000002">
    <property type="protein sequence ID" value="MBM7851637.1"/>
    <property type="molecule type" value="Genomic_DNA"/>
</dbReference>
<protein>
    <submittedName>
        <fullName evidence="9">Tryptophan-rich sensory protein</fullName>
    </submittedName>
</protein>
<keyword evidence="5 6" id="KW-0472">Membrane</keyword>
<evidence type="ECO:0000313" key="10">
    <source>
        <dbReference type="Proteomes" id="UP000758856"/>
    </source>
</evidence>
<feature type="transmembrane region" description="Helical" evidence="6">
    <location>
        <begin position="61"/>
        <end position="80"/>
    </location>
</feature>
<dbReference type="InterPro" id="IPR004307">
    <property type="entry name" value="TspO_MBR"/>
</dbReference>
<dbReference type="EMBL" id="BSFF01000001">
    <property type="protein sequence ID" value="GLK54697.1"/>
    <property type="molecule type" value="Genomic_DNA"/>
</dbReference>
<gene>
    <name evidence="8" type="ORF">GCM10008170_07160</name>
    <name evidence="9" type="ORF">JOD31_001862</name>
</gene>
<evidence type="ECO:0000256" key="1">
    <source>
        <dbReference type="ARBA" id="ARBA00004141"/>
    </source>
</evidence>
<evidence type="ECO:0000256" key="4">
    <source>
        <dbReference type="ARBA" id="ARBA00022989"/>
    </source>
</evidence>
<reference evidence="9 10" key="2">
    <citation type="submission" date="2021-01" db="EMBL/GenBank/DDBJ databases">
        <title>Genomic Encyclopedia of Type Strains, Phase IV (KMG-IV): sequencing the most valuable type-strain genomes for metagenomic binning, comparative biology and taxonomic classification.</title>
        <authorList>
            <person name="Goeker M."/>
        </authorList>
    </citation>
    <scope>NUCLEOTIDE SEQUENCE [LARGE SCALE GENOMIC DNA]</scope>
    <source>
        <strain evidence="9 10">DSM 6130</strain>
    </source>
</reference>
<keyword evidence="3 6" id="KW-0812">Transmembrane</keyword>
<dbReference type="CDD" id="cd15904">
    <property type="entry name" value="TSPO_MBR"/>
    <property type="match status" value="1"/>
</dbReference>
<dbReference type="GO" id="GO:0016020">
    <property type="term" value="C:membrane"/>
    <property type="evidence" value="ECO:0007669"/>
    <property type="project" value="UniProtKB-SubCell"/>
</dbReference>
<reference evidence="8" key="1">
    <citation type="journal article" date="2014" name="Int. J. Syst. Evol. Microbiol.">
        <title>Complete genome sequence of Corynebacterium casei LMG S-19264T (=DSM 44701T), isolated from a smear-ripened cheese.</title>
        <authorList>
            <consortium name="US DOE Joint Genome Institute (JGI-PGF)"/>
            <person name="Walter F."/>
            <person name="Albersmeier A."/>
            <person name="Kalinowski J."/>
            <person name="Ruckert C."/>
        </authorList>
    </citation>
    <scope>NUCLEOTIDE SEQUENCE</scope>
    <source>
        <strain evidence="8">VKM B-1606</strain>
    </source>
</reference>